<dbReference type="InterPro" id="IPR023346">
    <property type="entry name" value="Lysozyme-like_dom_sf"/>
</dbReference>
<dbReference type="InterPro" id="IPR000726">
    <property type="entry name" value="Glyco_hydro_19_cat"/>
</dbReference>
<keyword evidence="6" id="KW-0326">Glycosidase</keyword>
<dbReference type="PANTHER" id="PTHR22595">
    <property type="entry name" value="CHITINASE-RELATED"/>
    <property type="match status" value="1"/>
</dbReference>
<evidence type="ECO:0000313" key="7">
    <source>
        <dbReference type="Proteomes" id="UP000434580"/>
    </source>
</evidence>
<organism evidence="6 7">
    <name type="scientific">BD1-7 clade bacterium</name>
    <dbReference type="NCBI Taxonomy" id="2029982"/>
    <lineage>
        <taxon>Bacteria</taxon>
        <taxon>Pseudomonadati</taxon>
        <taxon>Pseudomonadota</taxon>
        <taxon>Gammaproteobacteria</taxon>
        <taxon>Cellvibrionales</taxon>
        <taxon>Spongiibacteraceae</taxon>
        <taxon>BD1-7 clade</taxon>
    </lineage>
</organism>
<name>A0A5S9P784_9GAMM</name>
<dbReference type="EMBL" id="CACSII010000007">
    <property type="protein sequence ID" value="CAA0099207.1"/>
    <property type="molecule type" value="Genomic_DNA"/>
</dbReference>
<feature type="chain" id="PRO_5030137998" evidence="4">
    <location>
        <begin position="19"/>
        <end position="619"/>
    </location>
</feature>
<keyword evidence="4" id="KW-0732">Signal</keyword>
<reference evidence="6 7" key="1">
    <citation type="submission" date="2019-11" db="EMBL/GenBank/DDBJ databases">
        <authorList>
            <person name="Holert J."/>
        </authorList>
    </citation>
    <scope>NUCLEOTIDE SEQUENCE [LARGE SCALE GENOMIC DNA]</scope>
    <source>
        <strain evidence="6">BC5_2</strain>
    </source>
</reference>
<dbReference type="GO" id="GO:0016998">
    <property type="term" value="P:cell wall macromolecule catabolic process"/>
    <property type="evidence" value="ECO:0007669"/>
    <property type="project" value="InterPro"/>
</dbReference>
<dbReference type="PROSITE" id="PS51257">
    <property type="entry name" value="PROKAR_LIPOPROTEIN"/>
    <property type="match status" value="1"/>
</dbReference>
<evidence type="ECO:0000313" key="6">
    <source>
        <dbReference type="EMBL" id="CAA0099207.1"/>
    </source>
</evidence>
<evidence type="ECO:0000259" key="5">
    <source>
        <dbReference type="Pfam" id="PF00182"/>
    </source>
</evidence>
<evidence type="ECO:0000256" key="4">
    <source>
        <dbReference type="SAM" id="SignalP"/>
    </source>
</evidence>
<keyword evidence="2" id="KW-1015">Disulfide bond</keyword>
<evidence type="ECO:0000256" key="2">
    <source>
        <dbReference type="ARBA" id="ARBA00023157"/>
    </source>
</evidence>
<dbReference type="Pfam" id="PF00182">
    <property type="entry name" value="Glyco_hydro_19"/>
    <property type="match status" value="1"/>
</dbReference>
<dbReference type="Proteomes" id="UP000434580">
    <property type="component" value="Unassembled WGS sequence"/>
</dbReference>
<dbReference type="GO" id="GO:0006952">
    <property type="term" value="P:defense response"/>
    <property type="evidence" value="ECO:0007669"/>
    <property type="project" value="UniProtKB-KW"/>
</dbReference>
<evidence type="ECO:0000256" key="3">
    <source>
        <dbReference type="SAM" id="MobiDB-lite"/>
    </source>
</evidence>
<evidence type="ECO:0000256" key="1">
    <source>
        <dbReference type="ARBA" id="ARBA00022821"/>
    </source>
</evidence>
<dbReference type="AlphaFoldDB" id="A0A5S9P784"/>
<dbReference type="CDD" id="cd00325">
    <property type="entry name" value="chitinase_GH19"/>
    <property type="match status" value="1"/>
</dbReference>
<proteinExistence type="predicted"/>
<dbReference type="PANTHER" id="PTHR22595:SF79">
    <property type="entry name" value="CHITINASE 12"/>
    <property type="match status" value="1"/>
</dbReference>
<feature type="region of interest" description="Disordered" evidence="3">
    <location>
        <begin position="166"/>
        <end position="193"/>
    </location>
</feature>
<dbReference type="GO" id="GO:0008843">
    <property type="term" value="F:endochitinase activity"/>
    <property type="evidence" value="ECO:0007669"/>
    <property type="project" value="UniProtKB-EC"/>
</dbReference>
<dbReference type="EC" id="3.2.1.14" evidence="6"/>
<gene>
    <name evidence="6" type="primary">chiA_2</name>
    <name evidence="6" type="ORF">DPBNPPHM_03672</name>
</gene>
<dbReference type="InterPro" id="IPR013783">
    <property type="entry name" value="Ig-like_fold"/>
</dbReference>
<feature type="signal peptide" evidence="4">
    <location>
        <begin position="1"/>
        <end position="18"/>
    </location>
</feature>
<accession>A0A5S9P784</accession>
<dbReference type="SUPFAM" id="SSF53955">
    <property type="entry name" value="Lysozyme-like"/>
    <property type="match status" value="1"/>
</dbReference>
<dbReference type="Gene3D" id="1.10.530.10">
    <property type="match status" value="1"/>
</dbReference>
<sequence>MKKLSLISLLVTSSLVFVGCNPGGLNPGDDVDPTPPVVNPPTNSVPVASAQASVTEITGTGTISLDASASTDPNNDPLNYVWSQQSPDLPQAQISSDTSAVAQVTLPAVTAQTAYVFKVVVNDGTLSSMQTVQVIQYAESANNTAPDVIVTASATTIAGAGSISLDASQSSDADGSPLQFSWRQSQPTTPQAVLQSPQLSVTQVDFSATSSPINYVFEVAVSDGEETITRAVGILQQPESNGGGGGFVMTASEIRAAEQGLTNSTLFKSVKATVETRNNTLVDAITPLAASNPENVKRVETIISETDWNFLFPRRATEYTYVNFLKAIAKFPGFCGTYSNGQSDAICRKALATMFAHFAQETGGHAPGWVEPEWRQGLFYLREVGWNEQSTNGYGICDPDSWQAQAWPCGVFSNGQNKSYFGRGAKQLSYNYNYGPFSQAMFGDVSILLNSPERVADTWLNLASAVFFFVYPQPPKPSMLHVIDGTWQPNDKDEAAGLVPGFGVTTQIINGGIECGGSAEHLQSQNRIKYYREFANHLNVPVPTSEVLGCANMQQFDGEGAGALSIYWEKDWGWKANTPGNEAFACQLVNYQTAHSALIPDDYLKCVDSNFDVSIDYSR</sequence>
<feature type="domain" description="Glycoside hydrolase family 19 catalytic" evidence="5">
    <location>
        <begin position="318"/>
        <end position="542"/>
    </location>
</feature>
<dbReference type="Gene3D" id="3.30.20.10">
    <property type="entry name" value="Endochitinase, domain 2"/>
    <property type="match status" value="1"/>
</dbReference>
<dbReference type="Gene3D" id="2.60.40.10">
    <property type="entry name" value="Immunoglobulins"/>
    <property type="match status" value="2"/>
</dbReference>
<keyword evidence="1" id="KW-0611">Plant defense</keyword>
<keyword evidence="6" id="KW-0378">Hydrolase</keyword>
<protein>
    <submittedName>
        <fullName evidence="6">Chitinase A</fullName>
        <ecNumber evidence="6">3.2.1.14</ecNumber>
    </submittedName>
</protein>
<dbReference type="GO" id="GO:0006032">
    <property type="term" value="P:chitin catabolic process"/>
    <property type="evidence" value="ECO:0007669"/>
    <property type="project" value="InterPro"/>
</dbReference>
<dbReference type="OrthoDB" id="6018988at2"/>